<evidence type="ECO:0000313" key="2">
    <source>
        <dbReference type="EMBL" id="TQD44507.1"/>
    </source>
</evidence>
<proteinExistence type="predicted"/>
<organism evidence="2 3">
    <name type="scientific">Actinomyces johnsonii</name>
    <dbReference type="NCBI Taxonomy" id="544581"/>
    <lineage>
        <taxon>Bacteria</taxon>
        <taxon>Bacillati</taxon>
        <taxon>Actinomycetota</taxon>
        <taxon>Actinomycetes</taxon>
        <taxon>Actinomycetales</taxon>
        <taxon>Actinomycetaceae</taxon>
        <taxon>Actinomyces</taxon>
    </lineage>
</organism>
<gene>
    <name evidence="2" type="ORF">FK256_00990</name>
</gene>
<dbReference type="RefSeq" id="WP_141423374.1">
    <property type="nucleotide sequence ID" value="NZ_JASPFB010000001.1"/>
</dbReference>
<dbReference type="AlphaFoldDB" id="A0A508A576"/>
<dbReference type="EMBL" id="VICB01000003">
    <property type="protein sequence ID" value="TQD44507.1"/>
    <property type="molecule type" value="Genomic_DNA"/>
</dbReference>
<evidence type="ECO:0000256" key="1">
    <source>
        <dbReference type="SAM" id="MobiDB-lite"/>
    </source>
</evidence>
<accession>A0A508A576</accession>
<comment type="caution">
    <text evidence="2">The sequence shown here is derived from an EMBL/GenBank/DDBJ whole genome shotgun (WGS) entry which is preliminary data.</text>
</comment>
<reference evidence="2 3" key="1">
    <citation type="submission" date="2019-06" db="EMBL/GenBank/DDBJ databases">
        <title>Draft genome sequence of Actinomyces johnsonii CCUG 34287T.</title>
        <authorList>
            <person name="Salva-Serra F."/>
            <person name="Cardew S."/>
            <person name="Moore E."/>
        </authorList>
    </citation>
    <scope>NUCLEOTIDE SEQUENCE [LARGE SCALE GENOMIC DNA]</scope>
    <source>
        <strain evidence="2 3">CCUG 34287</strain>
    </source>
</reference>
<name>A0A508A576_9ACTO</name>
<protein>
    <submittedName>
        <fullName evidence="2">Uncharacterized protein</fullName>
    </submittedName>
</protein>
<sequence length="77" mass="8566">MTCRKRRDQGRPHYRAVPSWRSELDADALARVLLLLMLQRLEQQRDAEPTPQDGDDALDANDGFDTATADQPDGGAS</sequence>
<dbReference type="Proteomes" id="UP000319010">
    <property type="component" value="Unassembled WGS sequence"/>
</dbReference>
<feature type="region of interest" description="Disordered" evidence="1">
    <location>
        <begin position="44"/>
        <end position="77"/>
    </location>
</feature>
<evidence type="ECO:0000313" key="3">
    <source>
        <dbReference type="Proteomes" id="UP000319010"/>
    </source>
</evidence>